<feature type="non-terminal residue" evidence="2">
    <location>
        <position position="94"/>
    </location>
</feature>
<accession>K2NL58</accession>
<dbReference type="AlphaFoldDB" id="K2NL58"/>
<dbReference type="OrthoDB" id="10516489at2759"/>
<comment type="caution">
    <text evidence="2">The sequence shown here is derived from an EMBL/GenBank/DDBJ whole genome shotgun (WGS) entry which is preliminary data.</text>
</comment>
<sequence length="94" mass="11180">MDRWGGVQRCSHTTHTQRNQEKSLVLKVPPKVMVHNRERRRMKRMTGVADQRLQWLYHRIWTRPLYQPTASTKCNKARSLPVKMKTCGPLEPEQ</sequence>
<feature type="region of interest" description="Disordered" evidence="1">
    <location>
        <begin position="1"/>
        <end position="23"/>
    </location>
</feature>
<reference evidence="2 3" key="1">
    <citation type="journal article" date="2012" name="BMC Genomics">
        <title>Comparative genomic analysis of human infective Trypanosoma cruzi lineages with the bat-restricted subspecies T. cruzi marinkellei.</title>
        <authorList>
            <person name="Franzen O."/>
            <person name="Talavera-Lopez C."/>
            <person name="Ochaya S."/>
            <person name="Butler C.E."/>
            <person name="Messenger L.A."/>
            <person name="Lewis M.D."/>
            <person name="Llewellyn M.S."/>
            <person name="Marinkelle C.J."/>
            <person name="Tyler K.M."/>
            <person name="Miles M.A."/>
            <person name="Andersson B."/>
        </authorList>
    </citation>
    <scope>NUCLEOTIDE SEQUENCE [LARGE SCALE GENOMIC DNA]</scope>
    <source>
        <strain evidence="2 3">B7</strain>
    </source>
</reference>
<proteinExistence type="predicted"/>
<evidence type="ECO:0000313" key="2">
    <source>
        <dbReference type="EMBL" id="EKF29597.1"/>
    </source>
</evidence>
<evidence type="ECO:0000256" key="1">
    <source>
        <dbReference type="SAM" id="MobiDB-lite"/>
    </source>
</evidence>
<keyword evidence="3" id="KW-1185">Reference proteome</keyword>
<name>K2NL58_TRYCR</name>
<protein>
    <submittedName>
        <fullName evidence="2">Trans-sialidase, putative</fullName>
    </submittedName>
</protein>
<organism evidence="2 3">
    <name type="scientific">Trypanosoma cruzi marinkellei</name>
    <dbReference type="NCBI Taxonomy" id="85056"/>
    <lineage>
        <taxon>Eukaryota</taxon>
        <taxon>Discoba</taxon>
        <taxon>Euglenozoa</taxon>
        <taxon>Kinetoplastea</taxon>
        <taxon>Metakinetoplastina</taxon>
        <taxon>Trypanosomatida</taxon>
        <taxon>Trypanosomatidae</taxon>
        <taxon>Trypanosoma</taxon>
        <taxon>Schizotrypanum</taxon>
    </lineage>
</organism>
<evidence type="ECO:0000313" key="3">
    <source>
        <dbReference type="Proteomes" id="UP000007350"/>
    </source>
</evidence>
<dbReference type="Proteomes" id="UP000007350">
    <property type="component" value="Unassembled WGS sequence"/>
</dbReference>
<dbReference type="EMBL" id="AHKC01012886">
    <property type="protein sequence ID" value="EKF29597.1"/>
    <property type="molecule type" value="Genomic_DNA"/>
</dbReference>
<gene>
    <name evidence="2" type="ORF">MOQ_006609</name>
</gene>